<evidence type="ECO:0000313" key="5">
    <source>
        <dbReference type="EMBL" id="VYS99034.1"/>
    </source>
</evidence>
<dbReference type="InterPro" id="IPR014710">
    <property type="entry name" value="RmlC-like_jellyroll"/>
</dbReference>
<evidence type="ECO:0000256" key="1">
    <source>
        <dbReference type="ARBA" id="ARBA00023015"/>
    </source>
</evidence>
<gene>
    <name evidence="5" type="primary">melR_3</name>
    <name evidence="5" type="ORF">BHLFYP23_02365</name>
</gene>
<dbReference type="PANTHER" id="PTHR43280">
    <property type="entry name" value="ARAC-FAMILY TRANSCRIPTIONAL REGULATOR"/>
    <property type="match status" value="1"/>
</dbReference>
<dbReference type="InterPro" id="IPR018060">
    <property type="entry name" value="HTH_AraC"/>
</dbReference>
<reference evidence="5" key="1">
    <citation type="submission" date="2019-11" db="EMBL/GenBank/DDBJ databases">
        <authorList>
            <person name="Feng L."/>
        </authorList>
    </citation>
    <scope>NUCLEOTIDE SEQUENCE</scope>
    <source>
        <strain evidence="5">BhanseniiLFYP23</strain>
    </source>
</reference>
<evidence type="ECO:0000259" key="4">
    <source>
        <dbReference type="PROSITE" id="PS01124"/>
    </source>
</evidence>
<keyword evidence="2" id="KW-0238">DNA-binding</keyword>
<dbReference type="InterPro" id="IPR018062">
    <property type="entry name" value="HTH_AraC-typ_CS"/>
</dbReference>
<dbReference type="SMART" id="SM00342">
    <property type="entry name" value="HTH_ARAC"/>
    <property type="match status" value="1"/>
</dbReference>
<dbReference type="EMBL" id="CACRSY010000009">
    <property type="protein sequence ID" value="VYS99034.1"/>
    <property type="molecule type" value="Genomic_DNA"/>
</dbReference>
<dbReference type="CDD" id="cd02208">
    <property type="entry name" value="cupin_RmlC-like"/>
    <property type="match status" value="1"/>
</dbReference>
<dbReference type="AlphaFoldDB" id="A0A6N2T0N7"/>
<dbReference type="PANTHER" id="PTHR43280:SF28">
    <property type="entry name" value="HTH-TYPE TRANSCRIPTIONAL ACTIVATOR RHAS"/>
    <property type="match status" value="1"/>
</dbReference>
<dbReference type="PROSITE" id="PS01124">
    <property type="entry name" value="HTH_ARAC_FAMILY_2"/>
    <property type="match status" value="1"/>
</dbReference>
<dbReference type="SUPFAM" id="SSF46689">
    <property type="entry name" value="Homeodomain-like"/>
    <property type="match status" value="2"/>
</dbReference>
<dbReference type="PROSITE" id="PS00041">
    <property type="entry name" value="HTH_ARAC_FAMILY_1"/>
    <property type="match status" value="1"/>
</dbReference>
<dbReference type="Pfam" id="PF02311">
    <property type="entry name" value="AraC_binding"/>
    <property type="match status" value="1"/>
</dbReference>
<dbReference type="InterPro" id="IPR009057">
    <property type="entry name" value="Homeodomain-like_sf"/>
</dbReference>
<sequence length="275" mass="32419">MSHADTQLKEQKDHGTSLFPCALYEVCEEKNWSGVPHHWHDEMEILYFSKGSYTLFVNMEQFQIEEKCFYFIYPGELHAIVPHSDSTESALVFHPSLLGFEYKLFPQCLKPSNPAFSPFEKEYRKVFHIFHQFPEDSLSARLFIQSGIFKMAGILSTFPSLLQAERKTDMRIETIKTALDFLHSHYQEKLYIRDLALQVNMNEQYFCRFFKKVLGKSPITYLNEYRIKQACILLQTTDLPIMEVGMDCGFFHLGNFMKEFKKYTETTPLQYRKKS</sequence>
<organism evidence="5">
    <name type="scientific">Blautia hansenii</name>
    <name type="common">Ruminococcus hansenii</name>
    <dbReference type="NCBI Taxonomy" id="1322"/>
    <lineage>
        <taxon>Bacteria</taxon>
        <taxon>Bacillati</taxon>
        <taxon>Bacillota</taxon>
        <taxon>Clostridia</taxon>
        <taxon>Lachnospirales</taxon>
        <taxon>Lachnospiraceae</taxon>
        <taxon>Blautia</taxon>
    </lineage>
</organism>
<dbReference type="InterPro" id="IPR037923">
    <property type="entry name" value="HTH-like"/>
</dbReference>
<protein>
    <submittedName>
        <fullName evidence="5">Melibiose operon regulatory protein</fullName>
    </submittedName>
</protein>
<dbReference type="SUPFAM" id="SSF51215">
    <property type="entry name" value="Regulatory protein AraC"/>
    <property type="match status" value="1"/>
</dbReference>
<dbReference type="GO" id="GO:0043565">
    <property type="term" value="F:sequence-specific DNA binding"/>
    <property type="evidence" value="ECO:0007669"/>
    <property type="project" value="InterPro"/>
</dbReference>
<accession>A0A6N2T0N7</accession>
<proteinExistence type="predicted"/>
<evidence type="ECO:0000256" key="3">
    <source>
        <dbReference type="ARBA" id="ARBA00023163"/>
    </source>
</evidence>
<evidence type="ECO:0000256" key="2">
    <source>
        <dbReference type="ARBA" id="ARBA00023125"/>
    </source>
</evidence>
<keyword evidence="1" id="KW-0805">Transcription regulation</keyword>
<name>A0A6N2T0N7_BLAHA</name>
<dbReference type="InterPro" id="IPR003313">
    <property type="entry name" value="AraC-bd"/>
</dbReference>
<feature type="domain" description="HTH araC/xylS-type" evidence="4">
    <location>
        <begin position="176"/>
        <end position="274"/>
    </location>
</feature>
<dbReference type="RefSeq" id="WP_009247102.1">
    <property type="nucleotide sequence ID" value="NZ_CACRSY010000009.1"/>
</dbReference>
<dbReference type="Gene3D" id="1.10.10.60">
    <property type="entry name" value="Homeodomain-like"/>
    <property type="match status" value="2"/>
</dbReference>
<dbReference type="Pfam" id="PF12833">
    <property type="entry name" value="HTH_18"/>
    <property type="match status" value="1"/>
</dbReference>
<keyword evidence="3" id="KW-0804">Transcription</keyword>
<dbReference type="Gene3D" id="2.60.120.10">
    <property type="entry name" value="Jelly Rolls"/>
    <property type="match status" value="1"/>
</dbReference>
<dbReference type="GO" id="GO:0003700">
    <property type="term" value="F:DNA-binding transcription factor activity"/>
    <property type="evidence" value="ECO:0007669"/>
    <property type="project" value="InterPro"/>
</dbReference>